<dbReference type="GO" id="GO:0000287">
    <property type="term" value="F:magnesium ion binding"/>
    <property type="evidence" value="ECO:0007669"/>
    <property type="project" value="InterPro"/>
</dbReference>
<gene>
    <name evidence="1" type="ORF">UFOPK1835_02067</name>
</gene>
<dbReference type="SUPFAM" id="SSF52540">
    <property type="entry name" value="P-loop containing nucleoside triphosphate hydrolases"/>
    <property type="match status" value="1"/>
</dbReference>
<reference evidence="1" key="1">
    <citation type="submission" date="2020-05" db="EMBL/GenBank/DDBJ databases">
        <authorList>
            <person name="Chiriac C."/>
            <person name="Salcher M."/>
            <person name="Ghai R."/>
            <person name="Kavagutti S V."/>
        </authorList>
    </citation>
    <scope>NUCLEOTIDE SEQUENCE</scope>
</reference>
<dbReference type="CDD" id="cd03109">
    <property type="entry name" value="DTBS"/>
    <property type="match status" value="1"/>
</dbReference>
<dbReference type="GO" id="GO:0009102">
    <property type="term" value="P:biotin biosynthetic process"/>
    <property type="evidence" value="ECO:0007669"/>
    <property type="project" value="UniProtKB-UniPathway"/>
</dbReference>
<accession>A0A6J6IJU4</accession>
<name>A0A6J6IJU4_9ZZZZ</name>
<dbReference type="HAMAP" id="MF_00336">
    <property type="entry name" value="BioD"/>
    <property type="match status" value="1"/>
</dbReference>
<dbReference type="GO" id="GO:0005524">
    <property type="term" value="F:ATP binding"/>
    <property type="evidence" value="ECO:0007669"/>
    <property type="project" value="InterPro"/>
</dbReference>
<evidence type="ECO:0000313" key="1">
    <source>
        <dbReference type="EMBL" id="CAB4624669.1"/>
    </source>
</evidence>
<dbReference type="InterPro" id="IPR004472">
    <property type="entry name" value="DTB_synth_BioD"/>
</dbReference>
<dbReference type="AlphaFoldDB" id="A0A6J6IJU4"/>
<dbReference type="PANTHER" id="PTHR43210:SF5">
    <property type="entry name" value="DETHIOBIOTIN SYNTHETASE"/>
    <property type="match status" value="1"/>
</dbReference>
<dbReference type="GO" id="GO:0004141">
    <property type="term" value="F:dethiobiotin synthase activity"/>
    <property type="evidence" value="ECO:0007669"/>
    <property type="project" value="InterPro"/>
</dbReference>
<proteinExistence type="inferred from homology"/>
<dbReference type="PANTHER" id="PTHR43210">
    <property type="entry name" value="DETHIOBIOTIN SYNTHETASE"/>
    <property type="match status" value="1"/>
</dbReference>
<organism evidence="1">
    <name type="scientific">freshwater metagenome</name>
    <dbReference type="NCBI Taxonomy" id="449393"/>
    <lineage>
        <taxon>unclassified sequences</taxon>
        <taxon>metagenomes</taxon>
        <taxon>ecological metagenomes</taxon>
    </lineage>
</organism>
<dbReference type="EMBL" id="CAEZUP010000138">
    <property type="protein sequence ID" value="CAB4624669.1"/>
    <property type="molecule type" value="Genomic_DNA"/>
</dbReference>
<dbReference type="InterPro" id="IPR027417">
    <property type="entry name" value="P-loop_NTPase"/>
</dbReference>
<dbReference type="Pfam" id="PF13500">
    <property type="entry name" value="AAA_26"/>
    <property type="match status" value="1"/>
</dbReference>
<dbReference type="PIRSF" id="PIRSF006755">
    <property type="entry name" value="DTB_synth"/>
    <property type="match status" value="1"/>
</dbReference>
<dbReference type="UniPathway" id="UPA00078"/>
<sequence length="220" mass="23606">MSSSTVRPHLLVVVVGTGTEVGKTWVAARLLRELRAEGLDVAARKPVQSFDPADRLTDAHVLGGASGEDPADVSPRHRWYPVPMAPPMAADALGRTPFTISDLVDELSWPVLIPDVGMVETAGGVRSPQASDGDAITLIEALQPDLILVIADAGLGTINSVRLTLEAIDRGSHVATPIVVLNRFDPADDLHCRNRDWLESNLETEVMASVPAVMTRLRRS</sequence>
<dbReference type="Gene3D" id="3.40.50.300">
    <property type="entry name" value="P-loop containing nucleotide triphosphate hydrolases"/>
    <property type="match status" value="1"/>
</dbReference>
<dbReference type="GO" id="GO:0005829">
    <property type="term" value="C:cytosol"/>
    <property type="evidence" value="ECO:0007669"/>
    <property type="project" value="TreeGrafter"/>
</dbReference>
<protein>
    <submittedName>
        <fullName evidence="1">Unannotated protein</fullName>
    </submittedName>
</protein>